<dbReference type="PROSITE" id="PS50110">
    <property type="entry name" value="RESPONSE_REGULATORY"/>
    <property type="match status" value="1"/>
</dbReference>
<comment type="caution">
    <text evidence="9">The sequence shown here is derived from an EMBL/GenBank/DDBJ whole genome shotgun (WGS) entry which is preliminary data.</text>
</comment>
<feature type="domain" description="Histidine kinase" evidence="7">
    <location>
        <begin position="123"/>
        <end position="393"/>
    </location>
</feature>
<dbReference type="SUPFAM" id="SSF55874">
    <property type="entry name" value="ATPase domain of HSP90 chaperone/DNA topoisomerase II/histidine kinase"/>
    <property type="match status" value="1"/>
</dbReference>
<dbReference type="PANTHER" id="PTHR43047:SF72">
    <property type="entry name" value="OSMOSENSING HISTIDINE PROTEIN KINASE SLN1"/>
    <property type="match status" value="1"/>
</dbReference>
<feature type="region of interest" description="Disordered" evidence="6">
    <location>
        <begin position="396"/>
        <end position="417"/>
    </location>
</feature>
<feature type="modified residue" description="4-aspartylphosphate" evidence="5">
    <location>
        <position position="476"/>
    </location>
</feature>
<evidence type="ECO:0000256" key="2">
    <source>
        <dbReference type="ARBA" id="ARBA00012438"/>
    </source>
</evidence>
<dbReference type="Gene3D" id="3.30.565.10">
    <property type="entry name" value="Histidine kinase-like ATPase, C-terminal domain"/>
    <property type="match status" value="1"/>
</dbReference>
<evidence type="ECO:0000259" key="8">
    <source>
        <dbReference type="PROSITE" id="PS50110"/>
    </source>
</evidence>
<evidence type="ECO:0000256" key="6">
    <source>
        <dbReference type="SAM" id="MobiDB-lite"/>
    </source>
</evidence>
<evidence type="ECO:0000256" key="4">
    <source>
        <dbReference type="ARBA" id="ARBA00022777"/>
    </source>
</evidence>
<dbReference type="CDD" id="cd17546">
    <property type="entry name" value="REC_hyHK_CKI1_RcsC-like"/>
    <property type="match status" value="1"/>
</dbReference>
<feature type="domain" description="Response regulatory" evidence="8">
    <location>
        <begin position="423"/>
        <end position="547"/>
    </location>
</feature>
<dbReference type="GO" id="GO:0005886">
    <property type="term" value="C:plasma membrane"/>
    <property type="evidence" value="ECO:0007669"/>
    <property type="project" value="TreeGrafter"/>
</dbReference>
<dbReference type="Proteomes" id="UP000648908">
    <property type="component" value="Unassembled WGS sequence"/>
</dbReference>
<organism evidence="9 10">
    <name type="scientific">Szabonella alba</name>
    <dbReference type="NCBI Taxonomy" id="2804194"/>
    <lineage>
        <taxon>Bacteria</taxon>
        <taxon>Pseudomonadati</taxon>
        <taxon>Pseudomonadota</taxon>
        <taxon>Alphaproteobacteria</taxon>
        <taxon>Rhodobacterales</taxon>
        <taxon>Paracoccaceae</taxon>
        <taxon>Szabonella</taxon>
    </lineage>
</organism>
<keyword evidence="10" id="KW-1185">Reference proteome</keyword>
<dbReference type="SUPFAM" id="SSF47384">
    <property type="entry name" value="Homodimeric domain of signal transducing histidine kinase"/>
    <property type="match status" value="1"/>
</dbReference>
<accession>A0A8K0VHP9</accession>
<dbReference type="InterPro" id="IPR005467">
    <property type="entry name" value="His_kinase_dom"/>
</dbReference>
<evidence type="ECO:0000259" key="7">
    <source>
        <dbReference type="PROSITE" id="PS50109"/>
    </source>
</evidence>
<name>A0A8K0VHP9_9RHOB</name>
<dbReference type="SUPFAM" id="SSF52172">
    <property type="entry name" value="CheY-like"/>
    <property type="match status" value="1"/>
</dbReference>
<dbReference type="PROSITE" id="PS50109">
    <property type="entry name" value="HIS_KIN"/>
    <property type="match status" value="1"/>
</dbReference>
<dbReference type="SMART" id="SM00448">
    <property type="entry name" value="REC"/>
    <property type="match status" value="1"/>
</dbReference>
<keyword evidence="4" id="KW-0418">Kinase</keyword>
<dbReference type="EMBL" id="JAESVN010000028">
    <property type="protein sequence ID" value="MBL4919420.1"/>
    <property type="molecule type" value="Genomic_DNA"/>
</dbReference>
<evidence type="ECO:0000313" key="9">
    <source>
        <dbReference type="EMBL" id="MBL4919420.1"/>
    </source>
</evidence>
<dbReference type="Gene3D" id="3.40.50.2300">
    <property type="match status" value="1"/>
</dbReference>
<proteinExistence type="predicted"/>
<keyword evidence="5" id="KW-0597">Phosphoprotein</keyword>
<dbReference type="AlphaFoldDB" id="A0A8K0VHP9"/>
<keyword evidence="3" id="KW-0808">Transferase</keyword>
<evidence type="ECO:0000256" key="5">
    <source>
        <dbReference type="PROSITE-ProRule" id="PRU00169"/>
    </source>
</evidence>
<dbReference type="EC" id="2.7.13.3" evidence="2"/>
<dbReference type="GO" id="GO:0000155">
    <property type="term" value="F:phosphorelay sensor kinase activity"/>
    <property type="evidence" value="ECO:0007669"/>
    <property type="project" value="InterPro"/>
</dbReference>
<dbReference type="RefSeq" id="WP_202690399.1">
    <property type="nucleotide sequence ID" value="NZ_JAESVN010000028.1"/>
</dbReference>
<gene>
    <name evidence="9" type="ORF">JL811_19650</name>
</gene>
<sequence length="676" mass="71247">MRRDPADSVRPILQALARVIVSDRRAVALASQKAEILLANPPARRLGIAQDTLTARFDWPALCIRARRAGSLTIDWQESGHSFDGELVHVPLGPADGFLLRLSESDQESTWLRNRARAATLLRVAHDLRTPIQSLLAAAEALAPRAPASGGSQPAGEIAGETDSAKAGIRRAAELALDHISNVLAVIRGEQNRKGGQPDEDFRIVEEVASLIALVRPIAEARATELHLTIEAPRDLTLHGPVRFIRALCQNLIDNSVNHGGGRVELRLSCSPLAAPLPVTDPITDPATGPATGPDAEIWRVRLDLLDEGGGLPAAQRARLSEALGLPMDDPGPQISSQDGRPSAGLNVLAHALRQLGGHITIKDRGRDGGPVTPGGDSRVIGTIFTVIFSLPGSLRASPPAEPSGLTASRPADPARTPLAGRRILLVEDSPSSRDWLTHVLQAAGAEAHPVGSGPEALAFLSRSDNAAEVDLVLTDVTLPRMTGIELAARLRAGDPAAATPWRGKVVGLTAHADERVRAACLRAGMVRVLEKPIQPATLSHALAEVLNEEAEGAPPPGPASPPRPIPLEAPLNPAVTADLIAQIGLDSTRNFMRRALSEAGSVLDDLLAEGVGPDTGRRLHAATGACGLTGLQMVEKYLREIEQRVNRNRTVPAALTDALSAALKQTAVQIAEIAA</sequence>
<dbReference type="InterPro" id="IPR036097">
    <property type="entry name" value="HisK_dim/P_sf"/>
</dbReference>
<protein>
    <recommendedName>
        <fullName evidence="2">histidine kinase</fullName>
        <ecNumber evidence="2">2.7.13.3</ecNumber>
    </recommendedName>
</protein>
<reference evidence="9" key="1">
    <citation type="submission" date="2021-01" db="EMBL/GenBank/DDBJ databases">
        <title>Tabrizicola alba sp. nov. a motile alkaliphilic bacterium isolated from a soda lake.</title>
        <authorList>
            <person name="Szuroczki S."/>
            <person name="Abbaszade G."/>
            <person name="Schumann P."/>
            <person name="Toth E."/>
        </authorList>
    </citation>
    <scope>NUCLEOTIDE SEQUENCE</scope>
    <source>
        <strain evidence="9">DMG-N-6</strain>
    </source>
</reference>
<evidence type="ECO:0000256" key="1">
    <source>
        <dbReference type="ARBA" id="ARBA00000085"/>
    </source>
</evidence>
<dbReference type="InterPro" id="IPR036890">
    <property type="entry name" value="HATPase_C_sf"/>
</dbReference>
<comment type="catalytic activity">
    <reaction evidence="1">
        <text>ATP + protein L-histidine = ADP + protein N-phospho-L-histidine.</text>
        <dbReference type="EC" id="2.7.13.3"/>
    </reaction>
</comment>
<evidence type="ECO:0000256" key="3">
    <source>
        <dbReference type="ARBA" id="ARBA00022679"/>
    </source>
</evidence>
<evidence type="ECO:0000313" key="10">
    <source>
        <dbReference type="Proteomes" id="UP000648908"/>
    </source>
</evidence>
<dbReference type="PANTHER" id="PTHR43047">
    <property type="entry name" value="TWO-COMPONENT HISTIDINE PROTEIN KINASE"/>
    <property type="match status" value="1"/>
</dbReference>
<dbReference type="Pfam" id="PF00072">
    <property type="entry name" value="Response_reg"/>
    <property type="match status" value="1"/>
</dbReference>
<dbReference type="GO" id="GO:0009927">
    <property type="term" value="F:histidine phosphotransfer kinase activity"/>
    <property type="evidence" value="ECO:0007669"/>
    <property type="project" value="TreeGrafter"/>
</dbReference>
<dbReference type="InterPro" id="IPR011006">
    <property type="entry name" value="CheY-like_superfamily"/>
</dbReference>
<dbReference type="InterPro" id="IPR001789">
    <property type="entry name" value="Sig_transdc_resp-reg_receiver"/>
</dbReference>